<organism evidence="1 2">
    <name type="scientific">Megasphaera micronuciformis F0359</name>
    <dbReference type="NCBI Taxonomy" id="706434"/>
    <lineage>
        <taxon>Bacteria</taxon>
        <taxon>Bacillati</taxon>
        <taxon>Bacillota</taxon>
        <taxon>Negativicutes</taxon>
        <taxon>Veillonellales</taxon>
        <taxon>Veillonellaceae</taxon>
        <taxon>Megasphaera</taxon>
    </lineage>
</organism>
<dbReference type="eggNOG" id="ENOG5033CDG">
    <property type="taxonomic scope" value="Bacteria"/>
</dbReference>
<dbReference type="AlphaFoldDB" id="E2ZE13"/>
<name>E2ZE13_9FIRM</name>
<proteinExistence type="predicted"/>
<dbReference type="STRING" id="706434.HMPREF9429_01715"/>
<gene>
    <name evidence="1" type="ORF">HMPREF9429_01715</name>
</gene>
<reference evidence="1 2" key="1">
    <citation type="submission" date="2010-08" db="EMBL/GenBank/DDBJ databases">
        <authorList>
            <person name="Weinstock G."/>
            <person name="Sodergren E."/>
            <person name="Clifton S."/>
            <person name="Fulton L."/>
            <person name="Fulton B."/>
            <person name="Courtney L."/>
            <person name="Fronick C."/>
            <person name="Harrison M."/>
            <person name="Strong C."/>
            <person name="Farmer C."/>
            <person name="Delahaunty K."/>
            <person name="Markovic C."/>
            <person name="Hall O."/>
            <person name="Minx P."/>
            <person name="Tomlinson C."/>
            <person name="Mitreva M."/>
            <person name="Hou S."/>
            <person name="Chen J."/>
            <person name="Wollam A."/>
            <person name="Pepin K.H."/>
            <person name="Johnson M."/>
            <person name="Bhonagiri V."/>
            <person name="Zhang X."/>
            <person name="Suruliraj S."/>
            <person name="Warren W."/>
            <person name="Chinwalla A."/>
            <person name="Mardis E.R."/>
            <person name="Wilson R.K."/>
        </authorList>
    </citation>
    <scope>NUCLEOTIDE SEQUENCE [LARGE SCALE GENOMIC DNA]</scope>
    <source>
        <strain evidence="1 2">F0359</strain>
    </source>
</reference>
<accession>E2ZE13</accession>
<comment type="caution">
    <text evidence="1">The sequence shown here is derived from an EMBL/GenBank/DDBJ whole genome shotgun (WGS) entry which is preliminary data.</text>
</comment>
<dbReference type="HOGENOM" id="CLU_044833_1_0_9"/>
<protein>
    <submittedName>
        <fullName evidence="1">Uncharacterized protein</fullName>
    </submittedName>
</protein>
<evidence type="ECO:0000313" key="1">
    <source>
        <dbReference type="EMBL" id="EFQ03509.1"/>
    </source>
</evidence>
<evidence type="ECO:0000313" key="2">
    <source>
        <dbReference type="Proteomes" id="UP000003195"/>
    </source>
</evidence>
<dbReference type="EMBL" id="AECS01000040">
    <property type="protein sequence ID" value="EFQ03509.1"/>
    <property type="molecule type" value="Genomic_DNA"/>
</dbReference>
<keyword evidence="2" id="KW-1185">Reference proteome</keyword>
<dbReference type="Proteomes" id="UP000003195">
    <property type="component" value="Unassembled WGS sequence"/>
</dbReference>
<sequence>MAEKNDIPIKKDVKNKRKSSIIKRIRSDTNGGMSVKHNLFAFATSELSQDAFFCWALDCLNRNEDSPLYGLGRSFWALLSGRKNDALLSGRKNDALPKIKGVVIRRQFKHMDVLALVVYSDQTVDALVIEDKVNTSEHDDQIQTYLTELGNLLDSLSIEDSRNKDIEEDLKKIVRNEYTLKECWFNCFVAYVKTGFFSDADWDTVKRERKLKRKLKRKLSEEAIPVLAVSAEDLVKVVDTYVHDSEIVSMYSTYLHEEFLDKANLYERALTEGADLKTLLKTTEVVPYYFLRILFDGETALGISRRMWESRTRGDGSRVINSGHNIGGRRWSHIKFWRRPLEWGDETHPYLFWRIDTDGNGMYLALRYYDESGRGNGLNREETFLRLQEIIRETYDVLKKDIEGLEVPFKDKEALPLVSESNGRRSKGKRKENTLIHIHIESVIENWGRTSVSDEFIKALRKADCKLYSAIAKAFAVSDK</sequence>